<dbReference type="RefSeq" id="WP_274120861.1">
    <property type="nucleotide sequence ID" value="NZ_JANIAM010000026.1"/>
</dbReference>
<dbReference type="AlphaFoldDB" id="A0A9X4DEB5"/>
<gene>
    <name evidence="3" type="ORF">NP554_24475</name>
</gene>
<evidence type="ECO:0000256" key="1">
    <source>
        <dbReference type="SAM" id="Phobius"/>
    </source>
</evidence>
<proteinExistence type="predicted"/>
<organism evidence="3 4">
    <name type="scientific">Pseudomonas asiatica</name>
    <dbReference type="NCBI Taxonomy" id="2219225"/>
    <lineage>
        <taxon>Bacteria</taxon>
        <taxon>Pseudomonadati</taxon>
        <taxon>Pseudomonadota</taxon>
        <taxon>Gammaproteobacteria</taxon>
        <taxon>Pseudomonadales</taxon>
        <taxon>Pseudomonadaceae</taxon>
        <taxon>Pseudomonas</taxon>
    </lineage>
</organism>
<evidence type="ECO:0000313" key="4">
    <source>
        <dbReference type="Proteomes" id="UP001150728"/>
    </source>
</evidence>
<dbReference type="EMBL" id="JANIAM010000026">
    <property type="protein sequence ID" value="MDD2114947.1"/>
    <property type="molecule type" value="Genomic_DNA"/>
</dbReference>
<evidence type="ECO:0000313" key="3">
    <source>
        <dbReference type="EMBL" id="MDD2114947.1"/>
    </source>
</evidence>
<feature type="transmembrane region" description="Helical" evidence="1">
    <location>
        <begin position="39"/>
        <end position="59"/>
    </location>
</feature>
<protein>
    <submittedName>
        <fullName evidence="3">Superinfection immunity protein</fullName>
    </submittedName>
</protein>
<feature type="domain" description="SHOCT" evidence="2">
    <location>
        <begin position="85"/>
        <end position="111"/>
    </location>
</feature>
<keyword evidence="1" id="KW-0472">Membrane</keyword>
<evidence type="ECO:0000259" key="2">
    <source>
        <dbReference type="Pfam" id="PF09851"/>
    </source>
</evidence>
<dbReference type="Pfam" id="PF09851">
    <property type="entry name" value="SHOCT"/>
    <property type="match status" value="1"/>
</dbReference>
<dbReference type="Pfam" id="PF14373">
    <property type="entry name" value="Imm_superinfect"/>
    <property type="match status" value="1"/>
</dbReference>
<feature type="transmembrane region" description="Helical" evidence="1">
    <location>
        <begin position="6"/>
        <end position="27"/>
    </location>
</feature>
<dbReference type="InterPro" id="IPR016410">
    <property type="entry name" value="Phage_imm"/>
</dbReference>
<accession>A0A9X4DEB5</accession>
<reference evidence="3" key="1">
    <citation type="submission" date="2022-07" db="EMBL/GenBank/DDBJ databases">
        <title>Multi-strain Analysis of Pseudomonas putida Reveals Metabolic and Genetic Diversity.</title>
        <authorList>
            <person name="Monk J.M."/>
        </authorList>
    </citation>
    <scope>NUCLEOTIDE SEQUENCE</scope>
    <source>
        <strain evidence="3">17633</strain>
    </source>
</reference>
<sequence length="113" mass="12370">MTEETSPVAAFIMLIAAFVIYFLPTFVAAKRGHPNGTSIFLLDLFLGWTFIGWLAALIWSASAIRKPTEISPGAASPAVSDRFQKLEKLAALKDSGHLTKEEFESEKAKLLKS</sequence>
<dbReference type="InterPro" id="IPR018649">
    <property type="entry name" value="SHOCT"/>
</dbReference>
<dbReference type="Proteomes" id="UP001150728">
    <property type="component" value="Unassembled WGS sequence"/>
</dbReference>
<keyword evidence="1" id="KW-0812">Transmembrane</keyword>
<name>A0A9X4DEB5_9PSED</name>
<keyword evidence="1" id="KW-1133">Transmembrane helix</keyword>
<comment type="caution">
    <text evidence="3">The sequence shown here is derived from an EMBL/GenBank/DDBJ whole genome shotgun (WGS) entry which is preliminary data.</text>
</comment>